<reference evidence="4 5" key="1">
    <citation type="submission" date="2019-05" db="EMBL/GenBank/DDBJ databases">
        <title>Mikania micrantha, genome provides insights into the molecular mechanism of rapid growth.</title>
        <authorList>
            <person name="Liu B."/>
        </authorList>
    </citation>
    <scope>NUCLEOTIDE SEQUENCE [LARGE SCALE GENOMIC DNA]</scope>
    <source>
        <strain evidence="4">NLD-2019</strain>
        <tissue evidence="4">Leaf</tissue>
    </source>
</reference>
<organism evidence="4 5">
    <name type="scientific">Mikania micrantha</name>
    <name type="common">bitter vine</name>
    <dbReference type="NCBI Taxonomy" id="192012"/>
    <lineage>
        <taxon>Eukaryota</taxon>
        <taxon>Viridiplantae</taxon>
        <taxon>Streptophyta</taxon>
        <taxon>Embryophyta</taxon>
        <taxon>Tracheophyta</taxon>
        <taxon>Spermatophyta</taxon>
        <taxon>Magnoliopsida</taxon>
        <taxon>eudicotyledons</taxon>
        <taxon>Gunneridae</taxon>
        <taxon>Pentapetalae</taxon>
        <taxon>asterids</taxon>
        <taxon>campanulids</taxon>
        <taxon>Asterales</taxon>
        <taxon>Asteraceae</taxon>
        <taxon>Asteroideae</taxon>
        <taxon>Heliantheae alliance</taxon>
        <taxon>Eupatorieae</taxon>
        <taxon>Mikania</taxon>
    </lineage>
</organism>
<dbReference type="Pfam" id="PF07983">
    <property type="entry name" value="X8"/>
    <property type="match status" value="1"/>
</dbReference>
<dbReference type="InterPro" id="IPR044788">
    <property type="entry name" value="X8_dom_prot"/>
</dbReference>
<evidence type="ECO:0000256" key="1">
    <source>
        <dbReference type="ARBA" id="ARBA00022729"/>
    </source>
</evidence>
<comment type="caution">
    <text evidence="4">The sequence shown here is derived from an EMBL/GenBank/DDBJ whole genome shotgun (WGS) entry which is preliminary data.</text>
</comment>
<dbReference type="EMBL" id="SZYD01000006">
    <property type="protein sequence ID" value="KAD5961256.1"/>
    <property type="molecule type" value="Genomic_DNA"/>
</dbReference>
<keyword evidence="1 2" id="KW-0732">Signal</keyword>
<dbReference type="PANTHER" id="PTHR31044">
    <property type="entry name" value="BETA-1,3 GLUCANASE"/>
    <property type="match status" value="1"/>
</dbReference>
<protein>
    <recommendedName>
        <fullName evidence="3">X8 domain-containing protein</fullName>
    </recommendedName>
</protein>
<evidence type="ECO:0000313" key="4">
    <source>
        <dbReference type="EMBL" id="KAD5961256.1"/>
    </source>
</evidence>
<feature type="signal peptide" evidence="2">
    <location>
        <begin position="1"/>
        <end position="22"/>
    </location>
</feature>
<evidence type="ECO:0000259" key="3">
    <source>
        <dbReference type="SMART" id="SM00768"/>
    </source>
</evidence>
<keyword evidence="5" id="KW-1185">Reference proteome</keyword>
<dbReference type="PANTHER" id="PTHR31044:SF52">
    <property type="entry name" value="OS01G0631500 PROTEIN"/>
    <property type="match status" value="1"/>
</dbReference>
<sequence>MCWIMRAVKVLIAVQFSPVTTCYNPNTLETYASYASNSYYQKQARVSGSCDFGGAAYVVSQPPRYSSCKFPTGDREIGEEELTNLKKTRRKVGQKKLQDALDYACGEGADRRPIQSGLVAWICSDFNAERCLALCLKSQTNKSGSFVDGPEPSISKELNQMKNLCSNIYVMMSNYAKDKPSEGSSSVLPTSRTAVEPLDLLPLKRLTEECVAGAGGNQLETPEPEGISPRLFGVAIGVKRLRDGGSGETREQCSVLQLQQPGVNVKLEPLDRNGSGGSVDDQTV</sequence>
<dbReference type="AlphaFoldDB" id="A0A5N6P6I4"/>
<gene>
    <name evidence="4" type="ORF">E3N88_12729</name>
</gene>
<dbReference type="OrthoDB" id="1833420at2759"/>
<evidence type="ECO:0000256" key="2">
    <source>
        <dbReference type="SAM" id="SignalP"/>
    </source>
</evidence>
<accession>A0A5N6P6I4</accession>
<dbReference type="Proteomes" id="UP000326396">
    <property type="component" value="Linkage Group LG14"/>
</dbReference>
<dbReference type="SMART" id="SM00768">
    <property type="entry name" value="X8"/>
    <property type="match status" value="1"/>
</dbReference>
<proteinExistence type="predicted"/>
<feature type="domain" description="X8" evidence="3">
    <location>
        <begin position="2"/>
        <end position="70"/>
    </location>
</feature>
<dbReference type="InterPro" id="IPR012946">
    <property type="entry name" value="X8"/>
</dbReference>
<dbReference type="GO" id="GO:0009506">
    <property type="term" value="C:plasmodesma"/>
    <property type="evidence" value="ECO:0007669"/>
    <property type="project" value="UniProtKB-ARBA"/>
</dbReference>
<name>A0A5N6P6I4_9ASTR</name>
<evidence type="ECO:0000313" key="5">
    <source>
        <dbReference type="Proteomes" id="UP000326396"/>
    </source>
</evidence>
<feature type="chain" id="PRO_5024291377" description="X8 domain-containing protein" evidence="2">
    <location>
        <begin position="23"/>
        <end position="284"/>
    </location>
</feature>